<dbReference type="InterPro" id="IPR029060">
    <property type="entry name" value="PIN-like_dom_sf"/>
</dbReference>
<protein>
    <recommendedName>
        <fullName evidence="1">PIN domain-containing protein</fullName>
    </recommendedName>
</protein>
<feature type="domain" description="PIN" evidence="1">
    <location>
        <begin position="2"/>
        <end position="109"/>
    </location>
</feature>
<dbReference type="EMBL" id="MLCB01000146">
    <property type="protein sequence ID" value="OJI93335.1"/>
    <property type="molecule type" value="Genomic_DNA"/>
</dbReference>
<dbReference type="Proteomes" id="UP000184514">
    <property type="component" value="Unassembled WGS sequence"/>
</dbReference>
<sequence>MKLLLDTCVLYPTVMREMLIGAAKAGAFEPFWSERILEEWRRASLKHGEGAAQEVLGEAVFLNAAFPKAVVRYNADQEARFWLPDPSDIHVLAAAVIVGADGIVTLNNKDFPSDILAEEGLSRVNPDAFLLGVWQASPEKIGPVAQSVLEKANAFSNKTWSMKSLMKKARLPRLGKALSAA</sequence>
<dbReference type="RefSeq" id="WP_072631004.1">
    <property type="nucleotide sequence ID" value="NZ_MLCB01000146.1"/>
</dbReference>
<dbReference type="Pfam" id="PF13470">
    <property type="entry name" value="PIN_3"/>
    <property type="match status" value="1"/>
</dbReference>
<evidence type="ECO:0000259" key="1">
    <source>
        <dbReference type="Pfam" id="PF13470"/>
    </source>
</evidence>
<dbReference type="NCBIfam" id="NF046100">
    <property type="entry name" value="RSP_2648_fam_PIN"/>
    <property type="match status" value="1"/>
</dbReference>
<gene>
    <name evidence="2" type="ORF">PFRI_24590</name>
</gene>
<dbReference type="InterPro" id="IPR002716">
    <property type="entry name" value="PIN_dom"/>
</dbReference>
<dbReference type="STRING" id="696762.PFRI_24590"/>
<proteinExistence type="predicted"/>
<name>A0A1L9NVK4_9RHOB</name>
<dbReference type="SUPFAM" id="SSF88723">
    <property type="entry name" value="PIN domain-like"/>
    <property type="match status" value="1"/>
</dbReference>
<reference evidence="2 3" key="1">
    <citation type="submission" date="2016-10" db="EMBL/GenBank/DDBJ databases">
        <title>Genome sequence of Planktotalea frisia SH6-1.</title>
        <authorList>
            <person name="Poehlein A."/>
            <person name="Bakenhus I."/>
            <person name="Voget S."/>
            <person name="Brinkhoff T."/>
            <person name="Simon M."/>
        </authorList>
    </citation>
    <scope>NUCLEOTIDE SEQUENCE [LARGE SCALE GENOMIC DNA]</scope>
    <source>
        <strain evidence="2 3">SH6-1</strain>
    </source>
</reference>
<dbReference type="AlphaFoldDB" id="A0A1L9NVK4"/>
<comment type="caution">
    <text evidence="2">The sequence shown here is derived from an EMBL/GenBank/DDBJ whole genome shotgun (WGS) entry which is preliminary data.</text>
</comment>
<organism evidence="2 3">
    <name type="scientific">Planktotalea frisia</name>
    <dbReference type="NCBI Taxonomy" id="696762"/>
    <lineage>
        <taxon>Bacteria</taxon>
        <taxon>Pseudomonadati</taxon>
        <taxon>Pseudomonadota</taxon>
        <taxon>Alphaproteobacteria</taxon>
        <taxon>Rhodobacterales</taxon>
        <taxon>Paracoccaceae</taxon>
        <taxon>Planktotalea</taxon>
    </lineage>
</organism>
<evidence type="ECO:0000313" key="2">
    <source>
        <dbReference type="EMBL" id="OJI93335.1"/>
    </source>
</evidence>
<dbReference type="OrthoDB" id="211933at2"/>
<evidence type="ECO:0000313" key="3">
    <source>
        <dbReference type="Proteomes" id="UP000184514"/>
    </source>
</evidence>
<accession>A0A1L9NVK4</accession>
<keyword evidence="3" id="KW-1185">Reference proteome</keyword>